<keyword evidence="2" id="KW-1185">Reference proteome</keyword>
<protein>
    <submittedName>
        <fullName evidence="1">Uncharacterized protein</fullName>
    </submittedName>
</protein>
<gene>
    <name evidence="1" type="ORF">Krac_1312</name>
</gene>
<dbReference type="Proteomes" id="UP000004508">
    <property type="component" value="Unassembled WGS sequence"/>
</dbReference>
<accession>D6U6T5</accession>
<name>D6U6T5_KTERA</name>
<dbReference type="EMBL" id="ADVG01000005">
    <property type="protein sequence ID" value="EFH80696.1"/>
    <property type="molecule type" value="Genomic_DNA"/>
</dbReference>
<dbReference type="InParanoid" id="D6U6T5"/>
<dbReference type="Pfam" id="PF07318">
    <property type="entry name" value="DUF1464"/>
    <property type="match status" value="1"/>
</dbReference>
<organism evidence="1 2">
    <name type="scientific">Ktedonobacter racemifer DSM 44963</name>
    <dbReference type="NCBI Taxonomy" id="485913"/>
    <lineage>
        <taxon>Bacteria</taxon>
        <taxon>Bacillati</taxon>
        <taxon>Chloroflexota</taxon>
        <taxon>Ktedonobacteria</taxon>
        <taxon>Ktedonobacterales</taxon>
        <taxon>Ktedonobacteraceae</taxon>
        <taxon>Ktedonobacter</taxon>
    </lineage>
</organism>
<dbReference type="InterPro" id="IPR009927">
    <property type="entry name" value="DUF1464"/>
</dbReference>
<evidence type="ECO:0000313" key="1">
    <source>
        <dbReference type="EMBL" id="EFH80696.1"/>
    </source>
</evidence>
<sequence>MGDELKSMNISLGLEYRHGDWRLCVLEQGKPIEYRSFATGELLAEYISRLCACYPEPALALASQLETGLCPLATFEQETQAPLSLCTAASAEEHDALQRFLVSLSAYNNHSYCLPSVRYLSNVPAFRKRYRSQMGGSDRLSVAATLLYRMRQREAVWPEMRFLLLDMSSTARHITVIYDGCIIDDYGEKPLTYFSPEQAESEELAIALEEDLRQDLAALIAIHHIEDIVLLDRGYTLAGSTATVPLVNEKMLARLGDLYQVYGFPREASEPEGFECALGAALLADGLDGQGLAAEVTEHLMSLAQAEPFEQDRDDGASGHL</sequence>
<dbReference type="AlphaFoldDB" id="D6U6T5"/>
<dbReference type="OrthoDB" id="147547at2"/>
<comment type="caution">
    <text evidence="1">The sequence shown here is derived from an EMBL/GenBank/DDBJ whole genome shotgun (WGS) entry which is preliminary data.</text>
</comment>
<dbReference type="STRING" id="485913.Krac_1312"/>
<evidence type="ECO:0000313" key="2">
    <source>
        <dbReference type="Proteomes" id="UP000004508"/>
    </source>
</evidence>
<reference evidence="1 2" key="1">
    <citation type="journal article" date="2011" name="Stand. Genomic Sci.">
        <title>Non-contiguous finished genome sequence and contextual data of the filamentous soil bacterium Ktedonobacter racemifer type strain (SOSP1-21).</title>
        <authorList>
            <person name="Chang Y.J."/>
            <person name="Land M."/>
            <person name="Hauser L."/>
            <person name="Chertkov O."/>
            <person name="Del Rio T.G."/>
            <person name="Nolan M."/>
            <person name="Copeland A."/>
            <person name="Tice H."/>
            <person name="Cheng J.F."/>
            <person name="Lucas S."/>
            <person name="Han C."/>
            <person name="Goodwin L."/>
            <person name="Pitluck S."/>
            <person name="Ivanova N."/>
            <person name="Ovchinikova G."/>
            <person name="Pati A."/>
            <person name="Chen A."/>
            <person name="Palaniappan K."/>
            <person name="Mavromatis K."/>
            <person name="Liolios K."/>
            <person name="Brettin T."/>
            <person name="Fiebig A."/>
            <person name="Rohde M."/>
            <person name="Abt B."/>
            <person name="Goker M."/>
            <person name="Detter J.C."/>
            <person name="Woyke T."/>
            <person name="Bristow J."/>
            <person name="Eisen J.A."/>
            <person name="Markowitz V."/>
            <person name="Hugenholtz P."/>
            <person name="Kyrpides N.C."/>
            <person name="Klenk H.P."/>
            <person name="Lapidus A."/>
        </authorList>
    </citation>
    <scope>NUCLEOTIDE SEQUENCE [LARGE SCALE GENOMIC DNA]</scope>
    <source>
        <strain evidence="2">DSM 44963</strain>
    </source>
</reference>
<proteinExistence type="predicted"/>